<evidence type="ECO:0000313" key="2">
    <source>
        <dbReference type="Proteomes" id="UP001500880"/>
    </source>
</evidence>
<comment type="caution">
    <text evidence="1">The sequence shown here is derived from an EMBL/GenBank/DDBJ whole genome shotgun (WGS) entry which is preliminary data.</text>
</comment>
<dbReference type="Proteomes" id="UP001500880">
    <property type="component" value="Unassembled WGS sequence"/>
</dbReference>
<sequence>MRISLLKKSKSYSYPISYGVNMADGWSERVHTLIGEVSSSMPKAYSYVSLGKEKSAEAVVVKTSIES</sequence>
<evidence type="ECO:0000313" key="1">
    <source>
        <dbReference type="EMBL" id="GAA0497174.1"/>
    </source>
</evidence>
<accession>A0ABN1BGG0</accession>
<name>A0ABN1BGG0_9BACI</name>
<organism evidence="1 2">
    <name type="scientific">Salinibacillus aidingensis</name>
    <dbReference type="NCBI Taxonomy" id="237684"/>
    <lineage>
        <taxon>Bacteria</taxon>
        <taxon>Bacillati</taxon>
        <taxon>Bacillota</taxon>
        <taxon>Bacilli</taxon>
        <taxon>Bacillales</taxon>
        <taxon>Bacillaceae</taxon>
        <taxon>Salinibacillus</taxon>
    </lineage>
</organism>
<gene>
    <name evidence="1" type="ORF">GCM10008986_25180</name>
</gene>
<reference evidence="1 2" key="1">
    <citation type="journal article" date="2019" name="Int. J. Syst. Evol. Microbiol.">
        <title>The Global Catalogue of Microorganisms (GCM) 10K type strain sequencing project: providing services to taxonomists for standard genome sequencing and annotation.</title>
        <authorList>
            <consortium name="The Broad Institute Genomics Platform"/>
            <consortium name="The Broad Institute Genome Sequencing Center for Infectious Disease"/>
            <person name="Wu L."/>
            <person name="Ma J."/>
        </authorList>
    </citation>
    <scope>NUCLEOTIDE SEQUENCE [LARGE SCALE GENOMIC DNA]</scope>
    <source>
        <strain evidence="1 2">JCM 12389</strain>
    </source>
</reference>
<dbReference type="EMBL" id="BAAADO010000005">
    <property type="protein sequence ID" value="GAA0497174.1"/>
    <property type="molecule type" value="Genomic_DNA"/>
</dbReference>
<keyword evidence="2" id="KW-1185">Reference proteome</keyword>
<proteinExistence type="predicted"/>
<protein>
    <submittedName>
        <fullName evidence="1">Uncharacterized protein</fullName>
    </submittedName>
</protein>